<organism evidence="2 3">
    <name type="scientific">Filimonas lacunae</name>
    <dbReference type="NCBI Taxonomy" id="477680"/>
    <lineage>
        <taxon>Bacteria</taxon>
        <taxon>Pseudomonadati</taxon>
        <taxon>Bacteroidota</taxon>
        <taxon>Chitinophagia</taxon>
        <taxon>Chitinophagales</taxon>
        <taxon>Chitinophagaceae</taxon>
        <taxon>Filimonas</taxon>
    </lineage>
</organism>
<keyword evidence="3" id="KW-1185">Reference proteome</keyword>
<dbReference type="AlphaFoldDB" id="A0A1N7R602"/>
<accession>A0A1N7R602</accession>
<feature type="compositionally biased region" description="Basic and acidic residues" evidence="1">
    <location>
        <begin position="179"/>
        <end position="199"/>
    </location>
</feature>
<dbReference type="EMBL" id="FTOR01000009">
    <property type="protein sequence ID" value="SIT30454.1"/>
    <property type="molecule type" value="Genomic_DNA"/>
</dbReference>
<sequence length="199" mass="22474">MTVLPIYAFVPSLSHQNEIFMKTQTTNPRQLSHSVVSHVMNVPIEKVDIADWLLNLPDAEYQRCSTAHIAAGSSVTDDGRPMSINVETIGNATIIQHYVAEIHEPHYCRMVSISDAISVNGRTKVKVQWELRATKIDDTHTEYTNEINAFATDEFLEFIEEHKITLEEAANARQNASDSHNKEETPNFAKSIERKALLK</sequence>
<reference evidence="3" key="1">
    <citation type="submission" date="2017-01" db="EMBL/GenBank/DDBJ databases">
        <authorList>
            <person name="Varghese N."/>
            <person name="Submissions S."/>
        </authorList>
    </citation>
    <scope>NUCLEOTIDE SEQUENCE [LARGE SCALE GENOMIC DNA]</scope>
    <source>
        <strain evidence="3">DSM 21054</strain>
    </source>
</reference>
<feature type="region of interest" description="Disordered" evidence="1">
    <location>
        <begin position="170"/>
        <end position="199"/>
    </location>
</feature>
<gene>
    <name evidence="2" type="ORF">SAMN05421788_109228</name>
</gene>
<dbReference type="STRING" id="477680.SAMN05421788_109228"/>
<name>A0A1N7R602_9BACT</name>
<dbReference type="Proteomes" id="UP000186917">
    <property type="component" value="Unassembled WGS sequence"/>
</dbReference>
<evidence type="ECO:0000256" key="1">
    <source>
        <dbReference type="SAM" id="MobiDB-lite"/>
    </source>
</evidence>
<evidence type="ECO:0008006" key="4">
    <source>
        <dbReference type="Google" id="ProtNLM"/>
    </source>
</evidence>
<protein>
    <recommendedName>
        <fullName evidence="4">Polyketide cyclase / dehydrase and lipid transport</fullName>
    </recommendedName>
</protein>
<evidence type="ECO:0000313" key="3">
    <source>
        <dbReference type="Proteomes" id="UP000186917"/>
    </source>
</evidence>
<proteinExistence type="predicted"/>
<evidence type="ECO:0000313" key="2">
    <source>
        <dbReference type="EMBL" id="SIT30454.1"/>
    </source>
</evidence>